<dbReference type="InterPro" id="IPR032466">
    <property type="entry name" value="Metal_Hydrolase"/>
</dbReference>
<keyword evidence="2" id="KW-0238">DNA-binding</keyword>
<dbReference type="Pfam" id="PF01979">
    <property type="entry name" value="Amidohydro_1"/>
    <property type="match status" value="1"/>
</dbReference>
<protein>
    <submittedName>
        <fullName evidence="7">Carbohydrate esterase family 9 protein</fullName>
    </submittedName>
</protein>
<dbReference type="Proteomes" id="UP000623467">
    <property type="component" value="Unassembled WGS sequence"/>
</dbReference>
<dbReference type="PANTHER" id="PTHR46380">
    <property type="entry name" value="CYCLIN-D-BINDING MYB-LIKE TRANSCRIPTION FACTOR 1"/>
    <property type="match status" value="1"/>
</dbReference>
<dbReference type="InterPro" id="IPR009057">
    <property type="entry name" value="Homeodomain-like_sf"/>
</dbReference>
<evidence type="ECO:0000313" key="8">
    <source>
        <dbReference type="Proteomes" id="UP000623467"/>
    </source>
</evidence>
<evidence type="ECO:0000313" key="7">
    <source>
        <dbReference type="EMBL" id="KAF7355475.1"/>
    </source>
</evidence>
<dbReference type="Gene3D" id="1.10.10.60">
    <property type="entry name" value="Homeodomain-like"/>
    <property type="match status" value="2"/>
</dbReference>
<keyword evidence="8" id="KW-1185">Reference proteome</keyword>
<feature type="domain" description="HTH myb-type" evidence="6">
    <location>
        <begin position="327"/>
        <end position="355"/>
    </location>
</feature>
<comment type="subcellular location">
    <subcellularLocation>
        <location evidence="1">Nucleus</location>
    </subcellularLocation>
</comment>
<dbReference type="Gene3D" id="3.20.20.140">
    <property type="entry name" value="Metal-dependent hydrolases"/>
    <property type="match status" value="2"/>
</dbReference>
<gene>
    <name evidence="7" type="ORF">MSAN_01464300</name>
</gene>
<dbReference type="PROSITE" id="PS50090">
    <property type="entry name" value="MYB_LIKE"/>
    <property type="match status" value="2"/>
</dbReference>
<dbReference type="InterPro" id="IPR051651">
    <property type="entry name" value="DMTF1_DNA-bind_reg"/>
</dbReference>
<reference evidence="7" key="1">
    <citation type="submission" date="2020-05" db="EMBL/GenBank/DDBJ databases">
        <title>Mycena genomes resolve the evolution of fungal bioluminescence.</title>
        <authorList>
            <person name="Tsai I.J."/>
        </authorList>
    </citation>
    <scope>NUCLEOTIDE SEQUENCE</scope>
    <source>
        <strain evidence="7">160909Yilan</strain>
    </source>
</reference>
<dbReference type="PANTHER" id="PTHR46380:SF2">
    <property type="entry name" value="CYCLIN-D-BINDING MYB-LIKE TRANSCRIPTION FACTOR 1"/>
    <property type="match status" value="1"/>
</dbReference>
<dbReference type="SUPFAM" id="SSF46689">
    <property type="entry name" value="Homeodomain-like"/>
    <property type="match status" value="2"/>
</dbReference>
<dbReference type="GO" id="GO:0003700">
    <property type="term" value="F:DNA-binding transcription factor activity"/>
    <property type="evidence" value="ECO:0007669"/>
    <property type="project" value="TreeGrafter"/>
</dbReference>
<dbReference type="PROSITE" id="PS51294">
    <property type="entry name" value="HTH_MYB"/>
    <property type="match status" value="2"/>
</dbReference>
<feature type="domain" description="Myb-like" evidence="5">
    <location>
        <begin position="240"/>
        <end position="289"/>
    </location>
</feature>
<dbReference type="GO" id="GO:0000976">
    <property type="term" value="F:transcription cis-regulatory region binding"/>
    <property type="evidence" value="ECO:0007669"/>
    <property type="project" value="TreeGrafter"/>
</dbReference>
<organism evidence="7 8">
    <name type="scientific">Mycena sanguinolenta</name>
    <dbReference type="NCBI Taxonomy" id="230812"/>
    <lineage>
        <taxon>Eukaryota</taxon>
        <taxon>Fungi</taxon>
        <taxon>Dikarya</taxon>
        <taxon>Basidiomycota</taxon>
        <taxon>Agaricomycotina</taxon>
        <taxon>Agaricomycetes</taxon>
        <taxon>Agaricomycetidae</taxon>
        <taxon>Agaricales</taxon>
        <taxon>Marasmiineae</taxon>
        <taxon>Mycenaceae</taxon>
        <taxon>Mycena</taxon>
    </lineage>
</organism>
<evidence type="ECO:0000259" key="5">
    <source>
        <dbReference type="PROSITE" id="PS50090"/>
    </source>
</evidence>
<evidence type="ECO:0000256" key="1">
    <source>
        <dbReference type="ARBA" id="ARBA00004123"/>
    </source>
</evidence>
<dbReference type="InterPro" id="IPR001005">
    <property type="entry name" value="SANT/Myb"/>
</dbReference>
<dbReference type="SMART" id="SM00717">
    <property type="entry name" value="SANT"/>
    <property type="match status" value="4"/>
</dbReference>
<dbReference type="OrthoDB" id="10258955at2759"/>
<comment type="caution">
    <text evidence="7">The sequence shown here is derived from an EMBL/GenBank/DDBJ whole genome shotgun (WGS) entry which is preliminary data.</text>
</comment>
<dbReference type="SUPFAM" id="SSF51556">
    <property type="entry name" value="Metallo-dependent hydrolases"/>
    <property type="match status" value="1"/>
</dbReference>
<dbReference type="SUPFAM" id="SSF51338">
    <property type="entry name" value="Composite domain of metallo-dependent hydrolases"/>
    <property type="match status" value="1"/>
</dbReference>
<dbReference type="GO" id="GO:0016810">
    <property type="term" value="F:hydrolase activity, acting on carbon-nitrogen (but not peptide) bonds"/>
    <property type="evidence" value="ECO:0007669"/>
    <property type="project" value="InterPro"/>
</dbReference>
<feature type="domain" description="Myb-like" evidence="5">
    <location>
        <begin position="292"/>
        <end position="351"/>
    </location>
</feature>
<name>A0A8H6YCC9_9AGAR</name>
<keyword evidence="3" id="KW-0539">Nucleus</keyword>
<dbReference type="InterPro" id="IPR017930">
    <property type="entry name" value="Myb_dom"/>
</dbReference>
<evidence type="ECO:0000259" key="6">
    <source>
        <dbReference type="PROSITE" id="PS51294"/>
    </source>
</evidence>
<sequence>MSSAAPTEQPPTQPPSDSLFPLANYTAYPPYFPGAQPNTSSVFPTLNNLPFSDLAMGSNEDVLNALQNLDITKIAGVLKTLTDAADAANIPLATIGTPSTNMQHVPPVASGSGSASKNPRKKHRRTLEVLPPSGSSSSANPDHAHLLANKWMSATKLGELVASEGLVYKKGKFSAIEIKQINDAIEEYRITKGLSEQDINAIIFPADDKTKDAAFWSTITSALTLRPIIAVYHYVRRARHPMKGQGKWQPEEDARLIQAVTSLGQQWEKVAHLVGRMSSDCRDRYRNHIVNRETRVFGTWSSAEEEELTRIVLDMQKGKNFDNDIFWTKVSAKMGGTRTRQQCRIKWTDTLAKKHKADGQSSRWSSRDAFILIHKIDSLNVRDDTEIDWKTIPDSEFHWSAHVLQRRWLTMKKGVKGFEDMTHTDPAVETPRAPIDAESLRIKCQAIQSFAVPSPSFLKRQVSDRFEVGTNSTLITNATILLGKGNETYSMHGDLYLDKGIVKNIGSLSHLNLAHVFNLTAIDANGAWVTPGLVDLHTHLGLISAPFTTGAFDAVSTKGPILPYLQNIDGLNTHDDGFQLAVAGGVTSVQILAGSTNHIAGQTVVVKLRQTAEGSPLSMVLEPPENLNRSVDGSTRWRHLQQACGETPSAYGNRPDAIWSLRSAYAEAQNILAAQDAYCQKVEAGQWDLLGPFPTNLQFEMLVDVLRGKVKVTSLCQGAVDIDALVRLTHEFEFPVASIQHASEAWLVPELVNRTWGGAPSIALFATNYRGSEFAARVLADAGIPVVMKSAHPVVNSRYLLQEAQRAYYYGLDPYLALASITSVPAAALGLGHRIGSLEEGADADVVLWDSNPLQVGATPVHVWIDGKLQIPLPPRSDRNGPINVGAGKEGEKWARFPSVPDWEKERKQAIEYEGLPPLITQRLNRNVVFLNVRNVWSKSADGQIQQVHRPGTDLVSVTIRSGNLVCVGDRAVCPLDALDVAEYVDLDGGSIVPGMMTFGSPLGLEEIRNEPSTGNGPTLDAFTERIPAILNDPGAVGNAMDALMFGTRNALTAYCSGVTSGTVSLMKPVFFGGGANVIAGISTTFSTGASHAMERGAILQRVTALHVAIHRPDPFSRKTQPSVSSQIAGLRRLLSGWENEQTDTGRWFKNAAEGVVPLVIDVDNADIMATLLILKAEIENRFGSRMRMVFSGAAEAHILAKEIRDANVGVILEAKPVVGVWDNRRTLPGPPITNDTTLAVLFREGVKIGLKWREAQDVRNMREDITWAMLASNGLIGKDEVYALVSSNLEDLLGVTTEGIGDLVAYARGGPFETSSKTVAVISSQRGQVDLF</sequence>
<dbReference type="InterPro" id="IPR011059">
    <property type="entry name" value="Metal-dep_hydrolase_composite"/>
</dbReference>
<feature type="region of interest" description="Disordered" evidence="4">
    <location>
        <begin position="98"/>
        <end position="123"/>
    </location>
</feature>
<evidence type="ECO:0000256" key="3">
    <source>
        <dbReference type="ARBA" id="ARBA00023242"/>
    </source>
</evidence>
<evidence type="ECO:0000256" key="4">
    <source>
        <dbReference type="SAM" id="MobiDB-lite"/>
    </source>
</evidence>
<feature type="domain" description="HTH myb-type" evidence="6">
    <location>
        <begin position="240"/>
        <end position="293"/>
    </location>
</feature>
<dbReference type="CDD" id="cd00167">
    <property type="entry name" value="SANT"/>
    <property type="match status" value="2"/>
</dbReference>
<dbReference type="GO" id="GO:0005634">
    <property type="term" value="C:nucleus"/>
    <property type="evidence" value="ECO:0007669"/>
    <property type="project" value="UniProtKB-SubCell"/>
</dbReference>
<evidence type="ECO:0000256" key="2">
    <source>
        <dbReference type="ARBA" id="ARBA00023125"/>
    </source>
</evidence>
<dbReference type="Pfam" id="PF00249">
    <property type="entry name" value="Myb_DNA-binding"/>
    <property type="match status" value="1"/>
</dbReference>
<dbReference type="InterPro" id="IPR006680">
    <property type="entry name" value="Amidohydro-rel"/>
</dbReference>
<accession>A0A8H6YCC9</accession>
<dbReference type="EMBL" id="JACAZH010000011">
    <property type="protein sequence ID" value="KAF7355475.1"/>
    <property type="molecule type" value="Genomic_DNA"/>
</dbReference>
<proteinExistence type="predicted"/>